<keyword evidence="4" id="KW-0456">Lyase</keyword>
<dbReference type="InterPro" id="IPR001509">
    <property type="entry name" value="Epimerase_deHydtase"/>
</dbReference>
<dbReference type="GO" id="GO:0070403">
    <property type="term" value="F:NAD+ binding"/>
    <property type="evidence" value="ECO:0007669"/>
    <property type="project" value="InterPro"/>
</dbReference>
<evidence type="ECO:0000256" key="3">
    <source>
        <dbReference type="ARBA" id="ARBA00023027"/>
    </source>
</evidence>
<protein>
    <submittedName>
        <fullName evidence="6">NAD(P)-dependent oxidoreductase</fullName>
    </submittedName>
</protein>
<dbReference type="InterPro" id="IPR044516">
    <property type="entry name" value="UXS-like"/>
</dbReference>
<dbReference type="PANTHER" id="PTHR43078">
    <property type="entry name" value="UDP-GLUCURONIC ACID DECARBOXYLASE-RELATED"/>
    <property type="match status" value="1"/>
</dbReference>
<keyword evidence="2" id="KW-0210">Decarboxylase</keyword>
<dbReference type="Gene3D" id="3.40.50.720">
    <property type="entry name" value="NAD(P)-binding Rossmann-like Domain"/>
    <property type="match status" value="1"/>
</dbReference>
<sequence>MLKLYDFLFDDYKKIGIINKEKFRNKVVFITGSNGLIGSNLLSYFVFMNQQFDLNIKIIAHSFSVRNHWLVDNSNIIYLNGNLNELAIDFHFDYLVHTATYGQPKKVLENLEDTLYLNTSTYYKLLDISLKNNAKVLFLSTSSVYGNISGENNPVDENFIGKVELDTIASLYGESKRIGEVISRIYIDLGLDIKIARVAIGYGPGIKLNDKRFMGEFIRKALDFGKIEMLDQGGAVRQVCYITDVVEMLINILLNATDVVYNVSGMFYNGYGFKIRDMAEIIAKHTNASVVLPEENNSVLGSFANMSIDISKYTNEFKKSEFIGIDYGLLQTIKWIKNIK</sequence>
<comment type="caution">
    <text evidence="6">The sequence shown here is derived from an EMBL/GenBank/DDBJ whole genome shotgun (WGS) entry which is preliminary data.</text>
</comment>
<dbReference type="PANTHER" id="PTHR43078:SF6">
    <property type="entry name" value="UDP-GLUCURONIC ACID DECARBOXYLASE 1"/>
    <property type="match status" value="1"/>
</dbReference>
<dbReference type="SUPFAM" id="SSF51735">
    <property type="entry name" value="NAD(P)-binding Rossmann-fold domains"/>
    <property type="match status" value="1"/>
</dbReference>
<dbReference type="AlphaFoldDB" id="A0A6C7TNK3"/>
<gene>
    <name evidence="6" type="ORF">F1P34_07760</name>
</gene>
<dbReference type="GO" id="GO:0042732">
    <property type="term" value="P:D-xylose metabolic process"/>
    <property type="evidence" value="ECO:0007669"/>
    <property type="project" value="InterPro"/>
</dbReference>
<accession>A0A6C7TNK3</accession>
<reference evidence="6" key="1">
    <citation type="submission" date="2019-09" db="EMBL/GenBank/DDBJ databases">
        <authorList>
            <person name="Ashton P.M."/>
            <person name="Dallman T."/>
            <person name="Nair S."/>
            <person name="De Pinna E."/>
            <person name="Peters T."/>
            <person name="Grant K."/>
        </authorList>
    </citation>
    <scope>NUCLEOTIDE SEQUENCE</scope>
    <source>
        <strain evidence="6">149183</strain>
    </source>
</reference>
<evidence type="ECO:0000259" key="5">
    <source>
        <dbReference type="Pfam" id="PF01370"/>
    </source>
</evidence>
<dbReference type="Pfam" id="PF01370">
    <property type="entry name" value="Epimerase"/>
    <property type="match status" value="1"/>
</dbReference>
<evidence type="ECO:0000256" key="2">
    <source>
        <dbReference type="ARBA" id="ARBA00022793"/>
    </source>
</evidence>
<organism evidence="6">
    <name type="scientific">Campylobacter coli</name>
    <dbReference type="NCBI Taxonomy" id="195"/>
    <lineage>
        <taxon>Bacteria</taxon>
        <taxon>Pseudomonadati</taxon>
        <taxon>Campylobacterota</taxon>
        <taxon>Epsilonproteobacteria</taxon>
        <taxon>Campylobacterales</taxon>
        <taxon>Campylobacteraceae</taxon>
        <taxon>Campylobacter</taxon>
    </lineage>
</organism>
<evidence type="ECO:0000256" key="4">
    <source>
        <dbReference type="ARBA" id="ARBA00023239"/>
    </source>
</evidence>
<keyword evidence="3" id="KW-0520">NAD</keyword>
<dbReference type="GO" id="GO:0005737">
    <property type="term" value="C:cytoplasm"/>
    <property type="evidence" value="ECO:0007669"/>
    <property type="project" value="TreeGrafter"/>
</dbReference>
<dbReference type="GO" id="GO:0048040">
    <property type="term" value="F:UDP-glucuronate decarboxylase activity"/>
    <property type="evidence" value="ECO:0007669"/>
    <property type="project" value="TreeGrafter"/>
</dbReference>
<dbReference type="InterPro" id="IPR036291">
    <property type="entry name" value="NAD(P)-bd_dom_sf"/>
</dbReference>
<evidence type="ECO:0000256" key="1">
    <source>
        <dbReference type="ARBA" id="ARBA00001911"/>
    </source>
</evidence>
<feature type="domain" description="NAD-dependent epimerase/dehydratase" evidence="5">
    <location>
        <begin position="28"/>
        <end position="263"/>
    </location>
</feature>
<dbReference type="EMBL" id="AAKFQD010000073">
    <property type="protein sequence ID" value="ECR3230775.1"/>
    <property type="molecule type" value="Genomic_DNA"/>
</dbReference>
<proteinExistence type="predicted"/>
<evidence type="ECO:0000313" key="6">
    <source>
        <dbReference type="EMBL" id="ECR3230775.1"/>
    </source>
</evidence>
<name>A0A6C7TNK3_CAMCO</name>
<comment type="cofactor">
    <cofactor evidence="1">
        <name>NAD(+)</name>
        <dbReference type="ChEBI" id="CHEBI:57540"/>
    </cofactor>
</comment>